<dbReference type="Proteomes" id="UP000000763">
    <property type="component" value="Chromosome 5"/>
</dbReference>
<reference evidence="4" key="2">
    <citation type="journal article" date="2008" name="Nucleic Acids Res.">
        <title>The rice annotation project database (RAP-DB): 2008 update.</title>
        <authorList>
            <consortium name="The rice annotation project (RAP)"/>
        </authorList>
    </citation>
    <scope>GENOME REANNOTATION</scope>
    <source>
        <strain evidence="4">cv. Nipponbare</strain>
    </source>
</reference>
<evidence type="ECO:0000256" key="1">
    <source>
        <dbReference type="SAM" id="MobiDB-lite"/>
    </source>
</evidence>
<sequence length="293" mass="31964">MAERRGERRRAGAEMAAGCGRARSGRRRSAGGGDGCGRCGGGSQRRAGEDRGADADAGRRARRRQRVAGGGAATVRSILVVVLLIPPRWRRPPPPLPPRCSAIACSLPPHPPRRSITKRTPPPRPPPHGAVLTGLPRVCHVDQNHRGLGRGGVSNQQNYSVSDVLGSGSGGLSFRRNLTQQDSEQLFELEENLSGVELSSSSDSLFWPYEKNKQFSARSMYRRMKYGGVVDRDMQEIWGSKSLNSQIDRLSPQTCSILSSRFLNLQITRLGPPTCSVVSPRSLNLDLNIIRIK</sequence>
<feature type="compositionally biased region" description="Basic and acidic residues" evidence="1">
    <location>
        <begin position="46"/>
        <end position="59"/>
    </location>
</feature>
<proteinExistence type="predicted"/>
<accession>Q6ATH5</accession>
<evidence type="ECO:0000313" key="3">
    <source>
        <dbReference type="EMBL" id="AAT93987.1"/>
    </source>
</evidence>
<name>Q6ATH5_ORYSJ</name>
<feature type="compositionally biased region" description="Low complexity" evidence="1">
    <location>
        <begin position="13"/>
        <end position="22"/>
    </location>
</feature>
<evidence type="ECO:0000256" key="2">
    <source>
        <dbReference type="SAM" id="Phobius"/>
    </source>
</evidence>
<keyword evidence="2" id="KW-1133">Transmembrane helix</keyword>
<feature type="compositionally biased region" description="Basic and acidic residues" evidence="1">
    <location>
        <begin position="1"/>
        <end position="12"/>
    </location>
</feature>
<keyword evidence="2" id="KW-0472">Membrane</keyword>
<feature type="region of interest" description="Disordered" evidence="1">
    <location>
        <begin position="1"/>
        <end position="70"/>
    </location>
</feature>
<dbReference type="EMBL" id="AC136223">
    <property type="protein sequence ID" value="AAT93987.1"/>
    <property type="molecule type" value="Genomic_DNA"/>
</dbReference>
<dbReference type="AlphaFoldDB" id="Q6ATH5"/>
<feature type="compositionally biased region" description="Gly residues" evidence="1">
    <location>
        <begin position="30"/>
        <end position="43"/>
    </location>
</feature>
<protein>
    <submittedName>
        <fullName evidence="3">Uncharacterized protein</fullName>
    </submittedName>
</protein>
<reference evidence="4" key="1">
    <citation type="journal article" date="2005" name="Nature">
        <title>The map-based sequence of the rice genome.</title>
        <authorList>
            <consortium name="International rice genome sequencing project (IRGSP)"/>
            <person name="Matsumoto T."/>
            <person name="Wu J."/>
            <person name="Kanamori H."/>
            <person name="Katayose Y."/>
            <person name="Fujisawa M."/>
            <person name="Namiki N."/>
            <person name="Mizuno H."/>
            <person name="Yamamoto K."/>
            <person name="Antonio B.A."/>
            <person name="Baba T."/>
            <person name="Sakata K."/>
            <person name="Nagamura Y."/>
            <person name="Aoki H."/>
            <person name="Arikawa K."/>
            <person name="Arita K."/>
            <person name="Bito T."/>
            <person name="Chiden Y."/>
            <person name="Fujitsuka N."/>
            <person name="Fukunaka R."/>
            <person name="Hamada M."/>
            <person name="Harada C."/>
            <person name="Hayashi A."/>
            <person name="Hijishita S."/>
            <person name="Honda M."/>
            <person name="Hosokawa S."/>
            <person name="Ichikawa Y."/>
            <person name="Idonuma A."/>
            <person name="Iijima M."/>
            <person name="Ikeda M."/>
            <person name="Ikeno M."/>
            <person name="Ito K."/>
            <person name="Ito S."/>
            <person name="Ito T."/>
            <person name="Ito Y."/>
            <person name="Ito Y."/>
            <person name="Iwabuchi A."/>
            <person name="Kamiya K."/>
            <person name="Karasawa W."/>
            <person name="Kurita K."/>
            <person name="Katagiri S."/>
            <person name="Kikuta A."/>
            <person name="Kobayashi H."/>
            <person name="Kobayashi N."/>
            <person name="Machita K."/>
            <person name="Maehara T."/>
            <person name="Masukawa M."/>
            <person name="Mizubayashi T."/>
            <person name="Mukai Y."/>
            <person name="Nagasaki H."/>
            <person name="Nagata Y."/>
            <person name="Naito S."/>
            <person name="Nakashima M."/>
            <person name="Nakama Y."/>
            <person name="Nakamichi Y."/>
            <person name="Nakamura M."/>
            <person name="Meguro A."/>
            <person name="Negishi M."/>
            <person name="Ohta I."/>
            <person name="Ohta T."/>
            <person name="Okamoto M."/>
            <person name="Ono N."/>
            <person name="Saji S."/>
            <person name="Sakaguchi M."/>
            <person name="Sakai K."/>
            <person name="Shibata M."/>
            <person name="Shimokawa T."/>
            <person name="Song J."/>
            <person name="Takazaki Y."/>
            <person name="Terasawa K."/>
            <person name="Tsugane M."/>
            <person name="Tsuji K."/>
            <person name="Ueda S."/>
            <person name="Waki K."/>
            <person name="Yamagata H."/>
            <person name="Yamamoto M."/>
            <person name="Yamamoto S."/>
            <person name="Yamane H."/>
            <person name="Yoshiki S."/>
            <person name="Yoshihara R."/>
            <person name="Yukawa K."/>
            <person name="Zhong H."/>
            <person name="Yano M."/>
            <person name="Yuan Q."/>
            <person name="Ouyang S."/>
            <person name="Liu J."/>
            <person name="Jones K.M."/>
            <person name="Gansberger K."/>
            <person name="Moffat K."/>
            <person name="Hill J."/>
            <person name="Bera J."/>
            <person name="Fadrosh D."/>
            <person name="Jin S."/>
            <person name="Johri S."/>
            <person name="Kim M."/>
            <person name="Overton L."/>
            <person name="Reardon M."/>
            <person name="Tsitrin T."/>
            <person name="Vuong H."/>
            <person name="Weaver B."/>
            <person name="Ciecko A."/>
            <person name="Tallon L."/>
            <person name="Jackson J."/>
            <person name="Pai G."/>
            <person name="Aken S.V."/>
            <person name="Utterback T."/>
            <person name="Reidmuller S."/>
            <person name="Feldblyum T."/>
            <person name="Hsiao J."/>
            <person name="Zismann V."/>
            <person name="Iobst S."/>
            <person name="de Vazeille A.R."/>
            <person name="Buell C.R."/>
            <person name="Ying K."/>
            <person name="Li Y."/>
            <person name="Lu T."/>
            <person name="Huang Y."/>
            <person name="Zhao Q."/>
            <person name="Feng Q."/>
            <person name="Zhang L."/>
            <person name="Zhu J."/>
            <person name="Weng Q."/>
            <person name="Mu J."/>
            <person name="Lu Y."/>
            <person name="Fan D."/>
            <person name="Liu Y."/>
            <person name="Guan J."/>
            <person name="Zhang Y."/>
            <person name="Yu S."/>
            <person name="Liu X."/>
            <person name="Zhang Y."/>
            <person name="Hong G."/>
            <person name="Han B."/>
            <person name="Choisne N."/>
            <person name="Demange N."/>
            <person name="Orjeda G."/>
            <person name="Samain S."/>
            <person name="Cattolico L."/>
            <person name="Pelletier E."/>
            <person name="Couloux A."/>
            <person name="Segurens B."/>
            <person name="Wincker P."/>
            <person name="D'Hont A."/>
            <person name="Scarpelli C."/>
            <person name="Weissenbach J."/>
            <person name="Salanoubat M."/>
            <person name="Quetier F."/>
            <person name="Yu Y."/>
            <person name="Kim H.R."/>
            <person name="Rambo T."/>
            <person name="Currie J."/>
            <person name="Collura K."/>
            <person name="Luo M."/>
            <person name="Yang T."/>
            <person name="Ammiraju J.S.S."/>
            <person name="Engler F."/>
            <person name="Soderlund C."/>
            <person name="Wing R.A."/>
            <person name="Palmer L.E."/>
            <person name="de la Bastide M."/>
            <person name="Spiegel L."/>
            <person name="Nascimento L."/>
            <person name="Zutavern T."/>
            <person name="O'Shaughnessy A."/>
            <person name="Dike S."/>
            <person name="Dedhia N."/>
            <person name="Preston R."/>
            <person name="Balija V."/>
            <person name="McCombie W.R."/>
            <person name="Chow T."/>
            <person name="Chen H."/>
            <person name="Chung M."/>
            <person name="Chen C."/>
            <person name="Shaw J."/>
            <person name="Wu H."/>
            <person name="Hsiao K."/>
            <person name="Chao Y."/>
            <person name="Chu M."/>
            <person name="Cheng C."/>
            <person name="Hour A."/>
            <person name="Lee P."/>
            <person name="Lin S."/>
            <person name="Lin Y."/>
            <person name="Liou J."/>
            <person name="Liu S."/>
            <person name="Hsing Y."/>
            <person name="Raghuvanshi S."/>
            <person name="Mohanty A."/>
            <person name="Bharti A.K."/>
            <person name="Gaur A."/>
            <person name="Gupta V."/>
            <person name="Kumar D."/>
            <person name="Ravi V."/>
            <person name="Vij S."/>
            <person name="Kapur A."/>
            <person name="Khurana P."/>
            <person name="Khurana P."/>
            <person name="Khurana J.P."/>
            <person name="Tyagi A.K."/>
            <person name="Gaikwad K."/>
            <person name="Singh A."/>
            <person name="Dalal V."/>
            <person name="Srivastava S."/>
            <person name="Dixit A."/>
            <person name="Pal A.K."/>
            <person name="Ghazi I.A."/>
            <person name="Yadav M."/>
            <person name="Pandit A."/>
            <person name="Bhargava A."/>
            <person name="Sureshbabu K."/>
            <person name="Batra K."/>
            <person name="Sharma T.R."/>
            <person name="Mohapatra T."/>
            <person name="Singh N.K."/>
            <person name="Messing J."/>
            <person name="Nelson A.B."/>
            <person name="Fuks G."/>
            <person name="Kavchok S."/>
            <person name="Keizer G."/>
            <person name="Linton E."/>
            <person name="Llaca V."/>
            <person name="Song R."/>
            <person name="Tanyolac B."/>
            <person name="Young S."/>
            <person name="Ho-Il K."/>
            <person name="Hahn J.H."/>
            <person name="Sangsakoo G."/>
            <person name="Vanavichit A."/>
            <person name="de Mattos Luiz.A.T."/>
            <person name="Zimmer P.D."/>
            <person name="Malone G."/>
            <person name="Dellagostin O."/>
            <person name="de Oliveira A.C."/>
            <person name="Bevan M."/>
            <person name="Bancroft I."/>
            <person name="Minx P."/>
            <person name="Cordum H."/>
            <person name="Wilson R."/>
            <person name="Cheng Z."/>
            <person name="Jin W."/>
            <person name="Jiang J."/>
            <person name="Leong S.A."/>
            <person name="Iwama H."/>
            <person name="Gojobori T."/>
            <person name="Itoh T."/>
            <person name="Niimura Y."/>
            <person name="Fujii Y."/>
            <person name="Habara T."/>
            <person name="Sakai H."/>
            <person name="Sato Y."/>
            <person name="Wilson G."/>
            <person name="Kumar K."/>
            <person name="McCouch S."/>
            <person name="Juretic N."/>
            <person name="Hoen D."/>
            <person name="Wright S."/>
            <person name="Bruskiewich R."/>
            <person name="Bureau T."/>
            <person name="Miyao A."/>
            <person name="Hirochika H."/>
            <person name="Nishikawa T."/>
            <person name="Kadowaki K."/>
            <person name="Sugiura M."/>
            <person name="Burr B."/>
            <person name="Sasaki T."/>
        </authorList>
    </citation>
    <scope>NUCLEOTIDE SEQUENCE [LARGE SCALE GENOMIC DNA]</scope>
    <source>
        <strain evidence="4">cv. Nipponbare</strain>
    </source>
</reference>
<evidence type="ECO:0000313" key="4">
    <source>
        <dbReference type="Proteomes" id="UP000000763"/>
    </source>
</evidence>
<gene>
    <name evidence="3" type="ORF">OSJNBa0093E24.6</name>
</gene>
<feature type="region of interest" description="Disordered" evidence="1">
    <location>
        <begin position="106"/>
        <end position="133"/>
    </location>
</feature>
<organism evidence="3 4">
    <name type="scientific">Oryza sativa subsp. japonica</name>
    <name type="common">Rice</name>
    <dbReference type="NCBI Taxonomy" id="39947"/>
    <lineage>
        <taxon>Eukaryota</taxon>
        <taxon>Viridiplantae</taxon>
        <taxon>Streptophyta</taxon>
        <taxon>Embryophyta</taxon>
        <taxon>Tracheophyta</taxon>
        <taxon>Spermatophyta</taxon>
        <taxon>Magnoliopsida</taxon>
        <taxon>Liliopsida</taxon>
        <taxon>Poales</taxon>
        <taxon>Poaceae</taxon>
        <taxon>BOP clade</taxon>
        <taxon>Oryzoideae</taxon>
        <taxon>Oryzeae</taxon>
        <taxon>Oryzinae</taxon>
        <taxon>Oryza</taxon>
        <taxon>Oryza sativa</taxon>
    </lineage>
</organism>
<keyword evidence="2" id="KW-0812">Transmembrane</keyword>
<feature type="transmembrane region" description="Helical" evidence="2">
    <location>
        <begin position="67"/>
        <end position="89"/>
    </location>
</feature>